<feature type="compositionally biased region" description="Polar residues" evidence="4">
    <location>
        <begin position="105"/>
        <end position="116"/>
    </location>
</feature>
<keyword evidence="2" id="KW-0479">Metal-binding</keyword>
<dbReference type="PANTHER" id="PTHR46237">
    <property type="entry name" value="CYTOCHROME B5 REDUCTASE 4 FAMILY MEMBER"/>
    <property type="match status" value="1"/>
</dbReference>
<organism evidence="6 7">
    <name type="scientific">Cladobotryum mycophilum</name>
    <dbReference type="NCBI Taxonomy" id="491253"/>
    <lineage>
        <taxon>Eukaryota</taxon>
        <taxon>Fungi</taxon>
        <taxon>Dikarya</taxon>
        <taxon>Ascomycota</taxon>
        <taxon>Pezizomycotina</taxon>
        <taxon>Sordariomycetes</taxon>
        <taxon>Hypocreomycetidae</taxon>
        <taxon>Hypocreales</taxon>
        <taxon>Hypocreaceae</taxon>
        <taxon>Cladobotryum</taxon>
    </lineage>
</organism>
<dbReference type="EMBL" id="JAVFKD010000012">
    <property type="protein sequence ID" value="KAK5992517.1"/>
    <property type="molecule type" value="Genomic_DNA"/>
</dbReference>
<dbReference type="PANTHER" id="PTHR46237:SF1">
    <property type="entry name" value="CYTOCHROME B5 REDUCTASE 4"/>
    <property type="match status" value="1"/>
</dbReference>
<reference evidence="6 7" key="1">
    <citation type="submission" date="2024-01" db="EMBL/GenBank/DDBJ databases">
        <title>Complete genome of Cladobotryum mycophilum ATHUM6906.</title>
        <authorList>
            <person name="Christinaki A.C."/>
            <person name="Myridakis A.I."/>
            <person name="Kouvelis V.N."/>
        </authorList>
    </citation>
    <scope>NUCLEOTIDE SEQUENCE [LARGE SCALE GENOMIC DNA]</scope>
    <source>
        <strain evidence="6 7">ATHUM6906</strain>
    </source>
</reference>
<feature type="domain" description="Cytochrome b5 heme-binding" evidence="5">
    <location>
        <begin position="237"/>
        <end position="287"/>
    </location>
</feature>
<protein>
    <submittedName>
        <fullName evidence="6">Cytochrome b5 reductase 4</fullName>
    </submittedName>
</protein>
<keyword evidence="7" id="KW-1185">Reference proteome</keyword>
<dbReference type="Proteomes" id="UP001338125">
    <property type="component" value="Unassembled WGS sequence"/>
</dbReference>
<accession>A0ABR0SK50</accession>
<dbReference type="Pfam" id="PF00173">
    <property type="entry name" value="Cyt-b5"/>
    <property type="match status" value="1"/>
</dbReference>
<dbReference type="Gene3D" id="3.10.120.10">
    <property type="entry name" value="Cytochrome b5-like heme/steroid binding domain"/>
    <property type="match status" value="1"/>
</dbReference>
<dbReference type="SUPFAM" id="SSF55856">
    <property type="entry name" value="Cytochrome b5-like heme/steroid binding domain"/>
    <property type="match status" value="1"/>
</dbReference>
<dbReference type="InterPro" id="IPR051872">
    <property type="entry name" value="Cytochrome_b5/Flavoprotein_Rdt"/>
</dbReference>
<feature type="compositionally biased region" description="Low complexity" evidence="4">
    <location>
        <begin position="118"/>
        <end position="136"/>
    </location>
</feature>
<dbReference type="InterPro" id="IPR036400">
    <property type="entry name" value="Cyt_B5-like_heme/steroid_sf"/>
</dbReference>
<evidence type="ECO:0000256" key="1">
    <source>
        <dbReference type="ARBA" id="ARBA00022617"/>
    </source>
</evidence>
<name>A0ABR0SK50_9HYPO</name>
<dbReference type="PROSITE" id="PS50255">
    <property type="entry name" value="CYTOCHROME_B5_2"/>
    <property type="match status" value="1"/>
</dbReference>
<keyword evidence="1" id="KW-0349">Heme</keyword>
<evidence type="ECO:0000256" key="3">
    <source>
        <dbReference type="ARBA" id="ARBA00023004"/>
    </source>
</evidence>
<feature type="compositionally biased region" description="Basic and acidic residues" evidence="4">
    <location>
        <begin position="48"/>
        <end position="64"/>
    </location>
</feature>
<evidence type="ECO:0000259" key="5">
    <source>
        <dbReference type="PROSITE" id="PS50255"/>
    </source>
</evidence>
<feature type="region of interest" description="Disordered" evidence="4">
    <location>
        <begin position="38"/>
        <end position="215"/>
    </location>
</feature>
<feature type="compositionally biased region" description="Pro residues" evidence="4">
    <location>
        <begin position="81"/>
        <end position="91"/>
    </location>
</feature>
<evidence type="ECO:0000313" key="7">
    <source>
        <dbReference type="Proteomes" id="UP001338125"/>
    </source>
</evidence>
<evidence type="ECO:0000313" key="6">
    <source>
        <dbReference type="EMBL" id="KAK5992517.1"/>
    </source>
</evidence>
<gene>
    <name evidence="6" type="ORF">PT974_05928</name>
</gene>
<sequence length="309" mass="32736">MGLLGLSLIVASVVYVIIRPPAWFWTWRGFRGFIADGKSTSPSQRNEGATKESQDGPPRIRKEGAAAATSASMQLNDRIAMPPPPPPPTIIPPTIAEPEDDEDSPTTPKATATVSVQPVPTFSLSSDSSTSTATSMMPPPPPPSLSLNPPSPSPSAGRIPSLAQFPAPNSIQRARGPAPNRNPTSLSSGLAPPPTLSSKPEKPSRKVILTPGHSPLDWARISGPNADLRGLPSSTPYLRVTPSMLKVQTGRKGKDAWMALSGKVYNITPYAKFHPGGVPELMRGRPGTAPNCLVRFIPGSTTRLCWRLA</sequence>
<feature type="compositionally biased region" description="Polar residues" evidence="4">
    <location>
        <begin position="38"/>
        <end position="47"/>
    </location>
</feature>
<proteinExistence type="predicted"/>
<comment type="caution">
    <text evidence="6">The sequence shown here is derived from an EMBL/GenBank/DDBJ whole genome shotgun (WGS) entry which is preliminary data.</text>
</comment>
<evidence type="ECO:0000256" key="2">
    <source>
        <dbReference type="ARBA" id="ARBA00022723"/>
    </source>
</evidence>
<dbReference type="InterPro" id="IPR001199">
    <property type="entry name" value="Cyt_B5-like_heme/steroid-bd"/>
</dbReference>
<feature type="compositionally biased region" description="Pro residues" evidence="4">
    <location>
        <begin position="137"/>
        <end position="153"/>
    </location>
</feature>
<keyword evidence="3" id="KW-0408">Iron</keyword>
<evidence type="ECO:0000256" key="4">
    <source>
        <dbReference type="SAM" id="MobiDB-lite"/>
    </source>
</evidence>